<evidence type="ECO:0000313" key="6">
    <source>
        <dbReference type="Proteomes" id="UP001332931"/>
    </source>
</evidence>
<dbReference type="PANTHER" id="PTHR33392">
    <property type="entry name" value="POLYISOPRENYL-TEICHOIC ACID--PEPTIDOGLYCAN TEICHOIC ACID TRANSFERASE TAGU"/>
    <property type="match status" value="1"/>
</dbReference>
<dbReference type="EMBL" id="JAZGJQ010000014">
    <property type="protein sequence ID" value="MEE6148139.1"/>
    <property type="molecule type" value="Genomic_DNA"/>
</dbReference>
<feature type="compositionally biased region" description="Acidic residues" evidence="2">
    <location>
        <begin position="151"/>
        <end position="160"/>
    </location>
</feature>
<evidence type="ECO:0000256" key="2">
    <source>
        <dbReference type="SAM" id="MobiDB-lite"/>
    </source>
</evidence>
<evidence type="ECO:0000313" key="5">
    <source>
        <dbReference type="EMBL" id="MEE6148139.1"/>
    </source>
</evidence>
<comment type="caution">
    <text evidence="5">The sequence shown here is derived from an EMBL/GenBank/DDBJ whole genome shotgun (WGS) entry which is preliminary data.</text>
</comment>
<feature type="compositionally biased region" description="Basic and acidic residues" evidence="2">
    <location>
        <begin position="206"/>
        <end position="217"/>
    </location>
</feature>
<dbReference type="RefSeq" id="WP_330958906.1">
    <property type="nucleotide sequence ID" value="NZ_JAZGJQ010000014.1"/>
</dbReference>
<name>A0ABU7RCJ4_9ACTN</name>
<keyword evidence="6" id="KW-1185">Reference proteome</keyword>
<feature type="region of interest" description="Disordered" evidence="2">
    <location>
        <begin position="113"/>
        <end position="160"/>
    </location>
</feature>
<organism evidence="5 6">
    <name type="scientific">Olsenella absiana</name>
    <dbReference type="NCBI Taxonomy" id="3115222"/>
    <lineage>
        <taxon>Bacteria</taxon>
        <taxon>Bacillati</taxon>
        <taxon>Actinomycetota</taxon>
        <taxon>Coriobacteriia</taxon>
        <taxon>Coriobacteriales</taxon>
        <taxon>Atopobiaceae</taxon>
        <taxon>Olsenella</taxon>
    </lineage>
</organism>
<proteinExistence type="inferred from homology"/>
<reference evidence="5 6" key="1">
    <citation type="submission" date="2024-01" db="EMBL/GenBank/DDBJ databases">
        <title>Description of Olsenella sp. nov., isolated from pig feces.</title>
        <authorList>
            <person name="Chang Y.-H."/>
        </authorList>
    </citation>
    <scope>NUCLEOTIDE SEQUENCE [LARGE SCALE GENOMIC DNA]</scope>
    <source>
        <strain evidence="5 6">YH-ols2223</strain>
    </source>
</reference>
<comment type="similarity">
    <text evidence="1">Belongs to the LytR/CpsA/Psr (LCP) family.</text>
</comment>
<evidence type="ECO:0000256" key="1">
    <source>
        <dbReference type="ARBA" id="ARBA00006068"/>
    </source>
</evidence>
<dbReference type="InterPro" id="IPR004474">
    <property type="entry name" value="LytR_CpsA_psr"/>
</dbReference>
<feature type="domain" description="Cell envelope-related transcriptional attenuator" evidence="4">
    <location>
        <begin position="312"/>
        <end position="460"/>
    </location>
</feature>
<dbReference type="Pfam" id="PF03816">
    <property type="entry name" value="LytR_cpsA_psr"/>
    <property type="match status" value="1"/>
</dbReference>
<feature type="compositionally biased region" description="Low complexity" evidence="2">
    <location>
        <begin position="600"/>
        <end position="630"/>
    </location>
</feature>
<dbReference type="Proteomes" id="UP001332931">
    <property type="component" value="Unassembled WGS sequence"/>
</dbReference>
<keyword evidence="3" id="KW-0812">Transmembrane</keyword>
<accession>A0ABU7RCJ4</accession>
<feature type="compositionally biased region" description="Low complexity" evidence="2">
    <location>
        <begin position="125"/>
        <end position="150"/>
    </location>
</feature>
<dbReference type="InterPro" id="IPR050922">
    <property type="entry name" value="LytR/CpsA/Psr_CW_biosynth"/>
</dbReference>
<feature type="compositionally biased region" description="Low complexity" evidence="2">
    <location>
        <begin position="580"/>
        <end position="590"/>
    </location>
</feature>
<evidence type="ECO:0000259" key="4">
    <source>
        <dbReference type="Pfam" id="PF03816"/>
    </source>
</evidence>
<dbReference type="NCBIfam" id="TIGR00350">
    <property type="entry name" value="lytR_cpsA_psr"/>
    <property type="match status" value="1"/>
</dbReference>
<gene>
    <name evidence="5" type="ORF">VXJ25_09130</name>
</gene>
<dbReference type="Gene3D" id="3.40.630.190">
    <property type="entry name" value="LCP protein"/>
    <property type="match status" value="1"/>
</dbReference>
<sequence>MSEFDGYDTPRENGSEADDTFPQPGARRGPGAHFRTSAGASGSGAQGAPAHAKHAAHEQQPGGAADETPAWQAAFSHADPDSTAVYLEAARHRASHAAHADAAAEADIDRIMSGMGDGADSPVFPDASAAPATPGSAGAADGAPDGADATGDYEDDEPTAVLDGDDIAARAASDTGTTADGALGAADAAGSPAGFKPLAQVGEGTRNAKDAPKEKPNPYDLDPTGKKAKRKHRVLIGVLIGIAIVLLAGVGAVAAYVHNINTKLTKNVDKNLVSELTATEPGDPFYMLLLGTDRDEERAESSEYGSDDSAYRSDSIMLVRIDPKNVKVTMVSIHRDTLVDLGEHGQQKINAAYSIGGASYATQVVSEFAGVDISHYAEANLDSFASVVDQVGGVTVNLPTPVHDPNYTGLELEAGEQTLDGHTAALLCRCRHGYDAYGDGDLYRAANQRMVIAAVVQKVLQSDPATIASTITTMADSVTTDMTVADILDLANQMKTLNVDTDIMTGMEPTTSSYFNSTWYEICNVSSWQKMMTRVDQGLSPYEDNSQDATVGVAGSIGNGSDQDDTSEDPTSSDAGADASETTTTEVTSTAGANAVEPTGSGSSSSGSGSSSGSSSSGSGSSSSGSRRRN</sequence>
<evidence type="ECO:0000256" key="3">
    <source>
        <dbReference type="SAM" id="Phobius"/>
    </source>
</evidence>
<feature type="region of interest" description="Disordered" evidence="2">
    <location>
        <begin position="539"/>
        <end position="630"/>
    </location>
</feature>
<protein>
    <submittedName>
        <fullName evidence="5">LCP family protein</fullName>
    </submittedName>
</protein>
<feature type="region of interest" description="Disordered" evidence="2">
    <location>
        <begin position="194"/>
        <end position="226"/>
    </location>
</feature>
<dbReference type="PANTHER" id="PTHR33392:SF6">
    <property type="entry name" value="POLYISOPRENYL-TEICHOIC ACID--PEPTIDOGLYCAN TEICHOIC ACID TRANSFERASE TAGU"/>
    <property type="match status" value="1"/>
</dbReference>
<feature type="region of interest" description="Disordered" evidence="2">
    <location>
        <begin position="1"/>
        <end position="67"/>
    </location>
</feature>
<keyword evidence="3" id="KW-1133">Transmembrane helix</keyword>
<feature type="transmembrane region" description="Helical" evidence="3">
    <location>
        <begin position="234"/>
        <end position="257"/>
    </location>
</feature>
<keyword evidence="3" id="KW-0472">Membrane</keyword>